<dbReference type="GO" id="GO:0005524">
    <property type="term" value="F:ATP binding"/>
    <property type="evidence" value="ECO:0007669"/>
    <property type="project" value="InterPro"/>
</dbReference>
<dbReference type="Gene3D" id="1.10.510.10">
    <property type="entry name" value="Transferase(Phosphotransferase) domain 1"/>
    <property type="match status" value="1"/>
</dbReference>
<dbReference type="PANTHER" id="PTHR44305:SF24">
    <property type="entry name" value="TYROSINE-PROTEIN KINASE C03B1.5-RELATED"/>
    <property type="match status" value="1"/>
</dbReference>
<proteinExistence type="predicted"/>
<evidence type="ECO:0000313" key="5">
    <source>
        <dbReference type="Proteomes" id="UP000016935"/>
    </source>
</evidence>
<dbReference type="STRING" id="671987.R0II42"/>
<organism evidence="4 5">
    <name type="scientific">Exserohilum turcicum (strain 28A)</name>
    <name type="common">Northern leaf blight fungus</name>
    <name type="synonym">Setosphaeria turcica</name>
    <dbReference type="NCBI Taxonomy" id="671987"/>
    <lineage>
        <taxon>Eukaryota</taxon>
        <taxon>Fungi</taxon>
        <taxon>Dikarya</taxon>
        <taxon>Ascomycota</taxon>
        <taxon>Pezizomycotina</taxon>
        <taxon>Dothideomycetes</taxon>
        <taxon>Pleosporomycetidae</taxon>
        <taxon>Pleosporales</taxon>
        <taxon>Pleosporineae</taxon>
        <taxon>Pleosporaceae</taxon>
        <taxon>Exserohilum</taxon>
    </lineage>
</organism>
<name>R0II42_EXST2</name>
<protein>
    <recommendedName>
        <fullName evidence="3">Protein kinase domain-containing protein</fullName>
    </recommendedName>
</protein>
<dbReference type="InterPro" id="IPR053083">
    <property type="entry name" value="TF_kinase-domain_protein"/>
</dbReference>
<reference evidence="4 5" key="1">
    <citation type="journal article" date="2012" name="PLoS Pathog.">
        <title>Diverse lifestyles and strategies of plant pathogenesis encoded in the genomes of eighteen Dothideomycetes fungi.</title>
        <authorList>
            <person name="Ohm R.A."/>
            <person name="Feau N."/>
            <person name="Henrissat B."/>
            <person name="Schoch C.L."/>
            <person name="Horwitz B.A."/>
            <person name="Barry K.W."/>
            <person name="Condon B.J."/>
            <person name="Copeland A.C."/>
            <person name="Dhillon B."/>
            <person name="Glaser F."/>
            <person name="Hesse C.N."/>
            <person name="Kosti I."/>
            <person name="LaButti K."/>
            <person name="Lindquist E.A."/>
            <person name="Lucas S."/>
            <person name="Salamov A.A."/>
            <person name="Bradshaw R.E."/>
            <person name="Ciuffetti L."/>
            <person name="Hamelin R.C."/>
            <person name="Kema G.H.J."/>
            <person name="Lawrence C."/>
            <person name="Scott J.A."/>
            <person name="Spatafora J.W."/>
            <person name="Turgeon B.G."/>
            <person name="de Wit P.J.G.M."/>
            <person name="Zhong S."/>
            <person name="Goodwin S.B."/>
            <person name="Grigoriev I.V."/>
        </authorList>
    </citation>
    <scope>NUCLEOTIDE SEQUENCE [LARGE SCALE GENOMIC DNA]</scope>
    <source>
        <strain evidence="5">28A</strain>
    </source>
</reference>
<feature type="domain" description="Protein kinase" evidence="3">
    <location>
        <begin position="239"/>
        <end position="594"/>
    </location>
</feature>
<gene>
    <name evidence="4" type="ORF">SETTUDRAFT_31869</name>
</gene>
<dbReference type="InterPro" id="IPR011009">
    <property type="entry name" value="Kinase-like_dom_sf"/>
</dbReference>
<dbReference type="PROSITE" id="PS00108">
    <property type="entry name" value="PROTEIN_KINASE_ST"/>
    <property type="match status" value="1"/>
</dbReference>
<dbReference type="SMART" id="SM00220">
    <property type="entry name" value="S_TKc"/>
    <property type="match status" value="1"/>
</dbReference>
<evidence type="ECO:0000259" key="3">
    <source>
        <dbReference type="PROSITE" id="PS50011"/>
    </source>
</evidence>
<dbReference type="AlphaFoldDB" id="R0II42"/>
<dbReference type="eggNOG" id="ENOG502RS38">
    <property type="taxonomic scope" value="Eukaryota"/>
</dbReference>
<sequence length="897" mass="102012">MATPLIYIHLDQNDRRVFDHGLSDDVERFAFISFFEHVERDFTKNRRPRTGNGRVALWNKCSRSYWLRHARTSQPLPPILRPTWTPPVAHPPLPPPTQPPNPPTPKTPVLSLVAPILSSVTSIAPVNAPPLHPLKLVAPVPGGTIDITPVEQHLDQGTKIVREGNLDELTHDLERPAKRRLTNIGGERCPQFVLYNSVDGKERSKNCHTLPPAREQRLFVQRVLGGNWRFAKTLSQRSLRAPKQGSKAGFPDVSTFLFAKVDDAGIIEDRVAVKCKDVSIKADASQGQVEREATAANAIRATGCRHLQHHLHLGEHKENQTLNFHLEGHNDQDAWQLNYQISQYAPHDDLHTLIRNHEKAKQVIPEHFCWFVFQSIVEALITCQTGYCGEIHPTPLEPTSRRPGWRRILHLDIKAENIFLAGPDSKYAFYQQPVLGDLATALCLHPNHVQRKNQLSSVRFEGKQYMQAPERCMQYKKSKDYAPATWDLDHSTDIYTLGLLIRYMMMCTRVTPEKPIDTYLGKLEADAFAAEAKGLPNVKEYQFKDNNYPSVYSPALKDTALRCLAFRQRYDPSKPSKKYRPTLFELRDIIEKHLSALDSKHLKDVETTQSDPRNTYRVLFPEEDQRFAIGAETQPIPPVNISQLVDREAKDSDKQNAHEVWSSYRNQYESGSGENASPSTSSMEIILDDLNARARTQLTEMTKNVGDVSARQTVFNALQHANNTMLKCINPTSTFKQLRQKLRSDFFAPAKKREMLTQFLGCSKEIMTELTNEAEKLQKSKDQVEEEIAAAQETLRSAQGADVRDEAKVDRLTVELKYLVDKKDLKTSEEAVLQDKIASVKLFREAAELGEALLVLGEEFWPSGDISQEEEHWMPEVSPIHRGVWEYFFARPDGVFE</sequence>
<dbReference type="SUPFAM" id="SSF56112">
    <property type="entry name" value="Protein kinase-like (PK-like)"/>
    <property type="match status" value="1"/>
</dbReference>
<evidence type="ECO:0000256" key="2">
    <source>
        <dbReference type="SAM" id="MobiDB-lite"/>
    </source>
</evidence>
<dbReference type="InterPro" id="IPR008271">
    <property type="entry name" value="Ser/Thr_kinase_AS"/>
</dbReference>
<reference evidence="4 5" key="2">
    <citation type="journal article" date="2013" name="PLoS Genet.">
        <title>Comparative genome structure, secondary metabolite, and effector coding capacity across Cochliobolus pathogens.</title>
        <authorList>
            <person name="Condon B.J."/>
            <person name="Leng Y."/>
            <person name="Wu D."/>
            <person name="Bushley K.E."/>
            <person name="Ohm R.A."/>
            <person name="Otillar R."/>
            <person name="Martin J."/>
            <person name="Schackwitz W."/>
            <person name="Grimwood J."/>
            <person name="MohdZainudin N."/>
            <person name="Xue C."/>
            <person name="Wang R."/>
            <person name="Manning V.A."/>
            <person name="Dhillon B."/>
            <person name="Tu Z.J."/>
            <person name="Steffenson B.J."/>
            <person name="Salamov A."/>
            <person name="Sun H."/>
            <person name="Lowry S."/>
            <person name="LaButti K."/>
            <person name="Han J."/>
            <person name="Copeland A."/>
            <person name="Lindquist E."/>
            <person name="Barry K."/>
            <person name="Schmutz J."/>
            <person name="Baker S.E."/>
            <person name="Ciuffetti L.M."/>
            <person name="Grigoriev I.V."/>
            <person name="Zhong S."/>
            <person name="Turgeon B.G."/>
        </authorList>
    </citation>
    <scope>NUCLEOTIDE SEQUENCE [LARGE SCALE GENOMIC DNA]</scope>
    <source>
        <strain evidence="5">28A</strain>
    </source>
</reference>
<dbReference type="RefSeq" id="XP_008026973.1">
    <property type="nucleotide sequence ID" value="XM_008028782.1"/>
</dbReference>
<dbReference type="GO" id="GO:0004672">
    <property type="term" value="F:protein kinase activity"/>
    <property type="evidence" value="ECO:0007669"/>
    <property type="project" value="InterPro"/>
</dbReference>
<dbReference type="Proteomes" id="UP000016935">
    <property type="component" value="Unassembled WGS sequence"/>
</dbReference>
<dbReference type="EMBL" id="KB908703">
    <property type="protein sequence ID" value="EOA84611.1"/>
    <property type="molecule type" value="Genomic_DNA"/>
</dbReference>
<dbReference type="PROSITE" id="PS50011">
    <property type="entry name" value="PROTEIN_KINASE_DOM"/>
    <property type="match status" value="1"/>
</dbReference>
<dbReference type="PANTHER" id="PTHR44305">
    <property type="entry name" value="SI:DKEY-192D15.2-RELATED"/>
    <property type="match status" value="1"/>
</dbReference>
<evidence type="ECO:0000313" key="4">
    <source>
        <dbReference type="EMBL" id="EOA84611.1"/>
    </source>
</evidence>
<keyword evidence="1" id="KW-0175">Coiled coil</keyword>
<dbReference type="HOGENOM" id="CLU_349545_0_0_1"/>
<keyword evidence="5" id="KW-1185">Reference proteome</keyword>
<dbReference type="OrthoDB" id="3673723at2759"/>
<feature type="coiled-coil region" evidence="1">
    <location>
        <begin position="767"/>
        <end position="801"/>
    </location>
</feature>
<feature type="region of interest" description="Disordered" evidence="2">
    <location>
        <begin position="77"/>
        <end position="106"/>
    </location>
</feature>
<dbReference type="GeneID" id="19403595"/>
<evidence type="ECO:0000256" key="1">
    <source>
        <dbReference type="SAM" id="Coils"/>
    </source>
</evidence>
<dbReference type="InterPro" id="IPR000719">
    <property type="entry name" value="Prot_kinase_dom"/>
</dbReference>
<accession>R0II42</accession>